<dbReference type="AlphaFoldDB" id="A0A2V2YN99"/>
<dbReference type="EMBL" id="QGTQ01000028">
    <property type="protein sequence ID" value="PWV95343.1"/>
    <property type="molecule type" value="Genomic_DNA"/>
</dbReference>
<keyword evidence="1" id="KW-0472">Membrane</keyword>
<evidence type="ECO:0000256" key="1">
    <source>
        <dbReference type="SAM" id="Phobius"/>
    </source>
</evidence>
<feature type="transmembrane region" description="Helical" evidence="1">
    <location>
        <begin position="40"/>
        <end position="58"/>
    </location>
</feature>
<accession>A0A2V2YN99</accession>
<evidence type="ECO:0000259" key="2">
    <source>
        <dbReference type="Pfam" id="PF01882"/>
    </source>
</evidence>
<evidence type="ECO:0000313" key="4">
    <source>
        <dbReference type="Proteomes" id="UP000246635"/>
    </source>
</evidence>
<protein>
    <submittedName>
        <fullName evidence="3">Uncharacterized protein DUF58</fullName>
    </submittedName>
</protein>
<feature type="domain" description="DUF58" evidence="2">
    <location>
        <begin position="308"/>
        <end position="444"/>
    </location>
</feature>
<reference evidence="3 4" key="1">
    <citation type="submission" date="2018-05" db="EMBL/GenBank/DDBJ databases">
        <title>Genomic Encyclopedia of Type Strains, Phase III (KMG-III): the genomes of soil and plant-associated and newly described type strains.</title>
        <authorList>
            <person name="Whitman W."/>
        </authorList>
    </citation>
    <scope>NUCLEOTIDE SEQUENCE [LARGE SCALE GENOMIC DNA]</scope>
    <source>
        <strain evidence="3 4">CECT 5696</strain>
    </source>
</reference>
<evidence type="ECO:0000313" key="3">
    <source>
        <dbReference type="EMBL" id="PWV95343.1"/>
    </source>
</evidence>
<dbReference type="Proteomes" id="UP000246635">
    <property type="component" value="Unassembled WGS sequence"/>
</dbReference>
<gene>
    <name evidence="3" type="ORF">DFQ01_12857</name>
</gene>
<dbReference type="PANTHER" id="PTHR34351">
    <property type="entry name" value="SLR1927 PROTEIN-RELATED"/>
    <property type="match status" value="1"/>
</dbReference>
<proteinExistence type="predicted"/>
<dbReference type="PANTHER" id="PTHR34351:SF1">
    <property type="entry name" value="SLR1927 PROTEIN"/>
    <property type="match status" value="1"/>
</dbReference>
<dbReference type="RefSeq" id="WP_110046580.1">
    <property type="nucleotide sequence ID" value="NZ_CP054612.1"/>
</dbReference>
<name>A0A2V2YN99_9BACL</name>
<dbReference type="InterPro" id="IPR002881">
    <property type="entry name" value="DUF58"/>
</dbReference>
<sequence>MSSGSSTSQAASAPKVNNAKPMIKRLQVKQTQPIYRTRRWMWTMLSAGWLSTVAASILRGQMPEIFAAVLLSGIVIVGLLPIIAARVAGIEAHRVLSAPETTAGGELQVTLTFHMRMPLPLLWVYVREECINESGVQPRAVYYGDVGLPWRGREWQTMYKVRELARGAYRYGAMEVTLGDAFGLTAVKRVVKVRTGAQESGIVRSQMNGRARIQADIQNSSGLVKMSQMDGTAASEAVESSESRRRASFLVLPDWTGHCELPIGGGKSRATMESRPLDGSAGGYVHATERARPRQRTTVADRAGMQRQPYRPGDDARHIDWRAASRGGSWVTKREPASQPPSLLMLIDSAAEAYDGSDYWFDAAVGYAAVQIRHATANGVSFRLLDGSTHASKPVDAQQTSRLSAQREALERLTRMKPTAPTALTAAGGQPGLEGIDAVLNREGITRGATFMLITAEWRSGELGERLAAYAAANGWRIEVHVLTAKRLPSTGMRARQRDWERAGIRVVWVPMPGDDDKAKRTAIVEGGEGHEQASQ</sequence>
<comment type="caution">
    <text evidence="3">The sequence shown here is derived from an EMBL/GenBank/DDBJ whole genome shotgun (WGS) entry which is preliminary data.</text>
</comment>
<dbReference type="Pfam" id="PF01882">
    <property type="entry name" value="DUF58"/>
    <property type="match status" value="1"/>
</dbReference>
<dbReference type="OrthoDB" id="140416at2"/>
<keyword evidence="1" id="KW-0812">Transmembrane</keyword>
<organism evidence="3 4">
    <name type="scientific">Paenibacillus cellulosilyticus</name>
    <dbReference type="NCBI Taxonomy" id="375489"/>
    <lineage>
        <taxon>Bacteria</taxon>
        <taxon>Bacillati</taxon>
        <taxon>Bacillota</taxon>
        <taxon>Bacilli</taxon>
        <taxon>Bacillales</taxon>
        <taxon>Paenibacillaceae</taxon>
        <taxon>Paenibacillus</taxon>
    </lineage>
</organism>
<keyword evidence="1" id="KW-1133">Transmembrane helix</keyword>
<keyword evidence="4" id="KW-1185">Reference proteome</keyword>
<feature type="transmembrane region" description="Helical" evidence="1">
    <location>
        <begin position="65"/>
        <end position="84"/>
    </location>
</feature>